<organism evidence="2 3">
    <name type="scientific">Camelus ferus</name>
    <name type="common">Wild bactrian camel</name>
    <name type="synonym">Camelus bactrianus ferus</name>
    <dbReference type="NCBI Taxonomy" id="419612"/>
    <lineage>
        <taxon>Eukaryota</taxon>
        <taxon>Metazoa</taxon>
        <taxon>Chordata</taxon>
        <taxon>Craniata</taxon>
        <taxon>Vertebrata</taxon>
        <taxon>Euteleostomi</taxon>
        <taxon>Mammalia</taxon>
        <taxon>Eutheria</taxon>
        <taxon>Laurasiatheria</taxon>
        <taxon>Artiodactyla</taxon>
        <taxon>Tylopoda</taxon>
        <taxon>Camelidae</taxon>
        <taxon>Camelus</taxon>
    </lineage>
</organism>
<dbReference type="PROSITE" id="PS51257">
    <property type="entry name" value="PROKAR_LIPOPROTEIN"/>
    <property type="match status" value="1"/>
</dbReference>
<evidence type="ECO:0000256" key="1">
    <source>
        <dbReference type="SAM" id="MobiDB-lite"/>
    </source>
</evidence>
<proteinExistence type="predicted"/>
<dbReference type="KEGG" id="cfr:116667143"/>
<feature type="compositionally biased region" description="Pro residues" evidence="1">
    <location>
        <begin position="110"/>
        <end position="120"/>
    </location>
</feature>
<reference evidence="3" key="1">
    <citation type="submission" date="2025-08" db="UniProtKB">
        <authorList>
            <consortium name="RefSeq"/>
        </authorList>
    </citation>
    <scope>IDENTIFICATION</scope>
    <source>
        <tissue evidence="3">Ear skin</tissue>
    </source>
</reference>
<sequence>MEGRRRKAGDSKPTVFCFLTSAMLGGCYGARRPGTWSPTPASGDARTHERRRRRRRRRQRLLPDCGKGGIKRLHRHVALPLTSPLLLLLPPPPSSPPRRLSQQRPTQGTRPPPGRGPRPGPQLSGAALPARVGGRTLQPKEWTDTPRASTEVKFTLSFRTPGGCGRVPHLPPAPALLQGRLPTSGTSLKPPGVPAWSPVATDTQLVFSYSNNCEDGPTDCTAPPHKVK</sequence>
<accession>A0A8B8TZ94</accession>
<feature type="compositionally biased region" description="Low complexity" evidence="1">
    <location>
        <begin position="97"/>
        <end position="109"/>
    </location>
</feature>
<gene>
    <name evidence="3" type="primary">LOC116667143</name>
</gene>
<protein>
    <submittedName>
        <fullName evidence="3">Uncharacterized protein LOC116667143</fullName>
    </submittedName>
</protein>
<feature type="region of interest" description="Disordered" evidence="1">
    <location>
        <begin position="28"/>
        <end position="68"/>
    </location>
</feature>
<keyword evidence="2" id="KW-1185">Reference proteome</keyword>
<dbReference type="GeneID" id="116667143"/>
<feature type="region of interest" description="Disordered" evidence="1">
    <location>
        <begin position="88"/>
        <end position="148"/>
    </location>
</feature>
<evidence type="ECO:0000313" key="3">
    <source>
        <dbReference type="RefSeq" id="XP_032347278.1"/>
    </source>
</evidence>
<dbReference type="AlphaFoldDB" id="A0A8B8TZ94"/>
<name>A0A8B8TZ94_CAMFR</name>
<feature type="compositionally biased region" description="Basic residues" evidence="1">
    <location>
        <begin position="48"/>
        <end position="60"/>
    </location>
</feature>
<dbReference type="Proteomes" id="UP000694856">
    <property type="component" value="Chromosome 11"/>
</dbReference>
<evidence type="ECO:0000313" key="2">
    <source>
        <dbReference type="Proteomes" id="UP000694856"/>
    </source>
</evidence>
<dbReference type="RefSeq" id="XP_032347278.1">
    <property type="nucleotide sequence ID" value="XM_032491387.1"/>
</dbReference>